<dbReference type="Gene3D" id="3.90.70.10">
    <property type="entry name" value="Cysteine proteinases"/>
    <property type="match status" value="2"/>
</dbReference>
<dbReference type="PROSITE" id="PS01159">
    <property type="entry name" value="WW_DOMAIN_1"/>
    <property type="match status" value="1"/>
</dbReference>
<proteinExistence type="predicted"/>
<dbReference type="SUPFAM" id="SSF54001">
    <property type="entry name" value="Cysteine proteinases"/>
    <property type="match status" value="1"/>
</dbReference>
<dbReference type="GO" id="GO:0016579">
    <property type="term" value="P:protein deubiquitination"/>
    <property type="evidence" value="ECO:0007669"/>
    <property type="project" value="InterPro"/>
</dbReference>
<name>A0A6C0H304_9ZZZZ</name>
<dbReference type="Pfam" id="PF00443">
    <property type="entry name" value="UCH"/>
    <property type="match status" value="1"/>
</dbReference>
<feature type="domain" description="WW" evidence="1">
    <location>
        <begin position="73"/>
        <end position="106"/>
    </location>
</feature>
<evidence type="ECO:0000313" key="2">
    <source>
        <dbReference type="EMBL" id="QHT74787.1"/>
    </source>
</evidence>
<dbReference type="InterPro" id="IPR036020">
    <property type="entry name" value="WW_dom_sf"/>
</dbReference>
<dbReference type="AlphaFoldDB" id="A0A6C0H304"/>
<dbReference type="GO" id="GO:0004843">
    <property type="term" value="F:cysteine-type deubiquitinase activity"/>
    <property type="evidence" value="ECO:0007669"/>
    <property type="project" value="InterPro"/>
</dbReference>
<protein>
    <recommendedName>
        <fullName evidence="1">WW domain-containing protein</fullName>
    </recommendedName>
</protein>
<sequence length="460" mass="53476">MELCWKTAKSKSKNREYYINIEKGVSQWGESKSELPLGWEAHISHKVLKGATYYGNVSKNIRQWEIPTIEDEKPLPTGWEKKVSRCKNVYYVNNNLNRSQWEIPRPFVFTIPDYEPISIAPRKIIDEPRALKWTKNSCYLDSALFAFFAGPKKFIDQLLNMKLEDKTDRMILGVCNGQDWKTNILSRKAIQQELKNIYNSITRNGKEVEYCTNLRRTLVNCPDAENYHTGAIADAGEFITYINNIFPTDKSIKKTITYGTNRQGINLSQVLEEDPNTYMNDSLDEIASLVHVIQVQDILDIGKRKDVYLSDFLVEKFDSKLRDPFNGDGTLYYRRIQFRTIDFSPYLIFSLKRLPKRDSKITTNIVNPDKYIKIGDDDGQGQMFTLTGVVINTGSCHYVAVAKYNNFWWYYDDQEYSRTKKLRKFNTFDEFVTASKNSRGTINNPLTHGTQFYYSPVDID</sequence>
<dbReference type="SMART" id="SM00456">
    <property type="entry name" value="WW"/>
    <property type="match status" value="2"/>
</dbReference>
<organism evidence="2">
    <name type="scientific">viral metagenome</name>
    <dbReference type="NCBI Taxonomy" id="1070528"/>
    <lineage>
        <taxon>unclassified sequences</taxon>
        <taxon>metagenomes</taxon>
        <taxon>organismal metagenomes</taxon>
    </lineage>
</organism>
<dbReference type="InterPro" id="IPR001394">
    <property type="entry name" value="Peptidase_C19_UCH"/>
</dbReference>
<dbReference type="SUPFAM" id="SSF51045">
    <property type="entry name" value="WW domain"/>
    <property type="match status" value="2"/>
</dbReference>
<dbReference type="PROSITE" id="PS50020">
    <property type="entry name" value="WW_DOMAIN_2"/>
    <property type="match status" value="2"/>
</dbReference>
<dbReference type="Gene3D" id="2.20.70.10">
    <property type="match status" value="1"/>
</dbReference>
<dbReference type="EMBL" id="MN739858">
    <property type="protein sequence ID" value="QHT74787.1"/>
    <property type="molecule type" value="Genomic_DNA"/>
</dbReference>
<dbReference type="CDD" id="cd02257">
    <property type="entry name" value="Peptidase_C19"/>
    <property type="match status" value="1"/>
</dbReference>
<accession>A0A6C0H304</accession>
<reference evidence="2" key="1">
    <citation type="journal article" date="2020" name="Nature">
        <title>Giant virus diversity and host interactions through global metagenomics.</title>
        <authorList>
            <person name="Schulz F."/>
            <person name="Roux S."/>
            <person name="Paez-Espino D."/>
            <person name="Jungbluth S."/>
            <person name="Walsh D.A."/>
            <person name="Denef V.J."/>
            <person name="McMahon K.D."/>
            <person name="Konstantinidis K.T."/>
            <person name="Eloe-Fadrosh E.A."/>
            <person name="Kyrpides N.C."/>
            <person name="Woyke T."/>
        </authorList>
    </citation>
    <scope>NUCLEOTIDE SEQUENCE</scope>
    <source>
        <strain evidence="2">GVMAG-M-3300023179-62</strain>
    </source>
</reference>
<dbReference type="Pfam" id="PF00397">
    <property type="entry name" value="WW"/>
    <property type="match status" value="1"/>
</dbReference>
<feature type="domain" description="WW" evidence="1">
    <location>
        <begin position="33"/>
        <end position="69"/>
    </location>
</feature>
<dbReference type="InterPro" id="IPR001202">
    <property type="entry name" value="WW_dom"/>
</dbReference>
<dbReference type="InterPro" id="IPR038765">
    <property type="entry name" value="Papain-like_cys_pep_sf"/>
</dbReference>
<evidence type="ECO:0000259" key="1">
    <source>
        <dbReference type="PROSITE" id="PS50020"/>
    </source>
</evidence>